<feature type="domain" description="Calx-beta" evidence="7">
    <location>
        <begin position="8"/>
        <end position="91"/>
    </location>
</feature>
<dbReference type="GO" id="GO:0005576">
    <property type="term" value="C:extracellular region"/>
    <property type="evidence" value="ECO:0007669"/>
    <property type="project" value="UniProtKB-SubCell"/>
</dbReference>
<dbReference type="AlphaFoldDB" id="A0A9X5EA68"/>
<dbReference type="EMBL" id="JTJC03000017">
    <property type="protein sequence ID" value="NHC38077.1"/>
    <property type="molecule type" value="Genomic_DNA"/>
</dbReference>
<evidence type="ECO:0000256" key="3">
    <source>
        <dbReference type="ARBA" id="ARBA00022729"/>
    </source>
</evidence>
<dbReference type="OrthoDB" id="574739at2"/>
<dbReference type="InterPro" id="IPR001343">
    <property type="entry name" value="Hemolysn_Ca-bd"/>
</dbReference>
<feature type="region of interest" description="Disordered" evidence="6">
    <location>
        <begin position="371"/>
        <end position="395"/>
    </location>
</feature>
<keyword evidence="2" id="KW-0964">Secreted</keyword>
<dbReference type="Pfam" id="PF00353">
    <property type="entry name" value="HemolysinCabind"/>
    <property type="match status" value="11"/>
</dbReference>
<dbReference type="GO" id="GO:0007154">
    <property type="term" value="P:cell communication"/>
    <property type="evidence" value="ECO:0007669"/>
    <property type="project" value="InterPro"/>
</dbReference>
<name>A0A9X5EA68_9CYAN</name>
<dbReference type="Gene3D" id="2.60.40.2030">
    <property type="match status" value="1"/>
</dbReference>
<evidence type="ECO:0000256" key="2">
    <source>
        <dbReference type="ARBA" id="ARBA00022525"/>
    </source>
</evidence>
<dbReference type="InterPro" id="IPR038081">
    <property type="entry name" value="CalX-like_sf"/>
</dbReference>
<dbReference type="GO" id="GO:0016020">
    <property type="term" value="C:membrane"/>
    <property type="evidence" value="ECO:0007669"/>
    <property type="project" value="InterPro"/>
</dbReference>
<evidence type="ECO:0000256" key="1">
    <source>
        <dbReference type="ARBA" id="ARBA00004613"/>
    </source>
</evidence>
<keyword evidence="9" id="KW-1185">Reference proteome</keyword>
<proteinExistence type="predicted"/>
<dbReference type="PRINTS" id="PR00313">
    <property type="entry name" value="CABNDNGRPT"/>
</dbReference>
<organism evidence="8 9">
    <name type="scientific">Scytonema millei VB511283</name>
    <dbReference type="NCBI Taxonomy" id="1245923"/>
    <lineage>
        <taxon>Bacteria</taxon>
        <taxon>Bacillati</taxon>
        <taxon>Cyanobacteriota</taxon>
        <taxon>Cyanophyceae</taxon>
        <taxon>Nostocales</taxon>
        <taxon>Scytonemataceae</taxon>
        <taxon>Scytonema</taxon>
    </lineage>
</organism>
<dbReference type="PANTHER" id="PTHR38340">
    <property type="entry name" value="S-LAYER PROTEIN"/>
    <property type="match status" value="1"/>
</dbReference>
<dbReference type="SUPFAM" id="SSF51120">
    <property type="entry name" value="beta-Roll"/>
    <property type="match status" value="8"/>
</dbReference>
<reference evidence="8 9" key="1">
    <citation type="journal article" date="2015" name="Genome Announc.">
        <title>Draft Genome Sequence of the Terrestrial Cyanobacterium Scytonema millei VB511283, Isolated from Eastern India.</title>
        <authorList>
            <person name="Sen D."/>
            <person name="Chandrababunaidu M.M."/>
            <person name="Singh D."/>
            <person name="Sanghi N."/>
            <person name="Ghorai A."/>
            <person name="Mishra G.P."/>
            <person name="Madduluri M."/>
            <person name="Adhikary S.P."/>
            <person name="Tripathy S."/>
        </authorList>
    </citation>
    <scope>NUCLEOTIDE SEQUENCE [LARGE SCALE GENOMIC DNA]</scope>
    <source>
        <strain evidence="8 9">VB511283</strain>
    </source>
</reference>
<dbReference type="PANTHER" id="PTHR38340:SF1">
    <property type="entry name" value="S-LAYER PROTEIN"/>
    <property type="match status" value="1"/>
</dbReference>
<dbReference type="RefSeq" id="WP_052289792.1">
    <property type="nucleotide sequence ID" value="NZ_JTJC03000017.1"/>
</dbReference>
<evidence type="ECO:0000256" key="5">
    <source>
        <dbReference type="ARBA" id="ARBA00022837"/>
    </source>
</evidence>
<accession>A0A9X5EA68</accession>
<comment type="caution">
    <text evidence="8">The sequence shown here is derived from an EMBL/GenBank/DDBJ whole genome shotgun (WGS) entry which is preliminary data.</text>
</comment>
<keyword evidence="5" id="KW-0106">Calcium</keyword>
<dbReference type="InterPro" id="IPR050557">
    <property type="entry name" value="RTX_toxin/Mannuronan_C5-epim"/>
</dbReference>
<dbReference type="Gene3D" id="2.150.10.10">
    <property type="entry name" value="Serralysin-like metalloprotease, C-terminal"/>
    <property type="match status" value="5"/>
</dbReference>
<evidence type="ECO:0000256" key="6">
    <source>
        <dbReference type="SAM" id="MobiDB-lite"/>
    </source>
</evidence>
<evidence type="ECO:0000259" key="7">
    <source>
        <dbReference type="SMART" id="SM00237"/>
    </source>
</evidence>
<evidence type="ECO:0000313" key="9">
    <source>
        <dbReference type="Proteomes" id="UP000031532"/>
    </source>
</evidence>
<dbReference type="Pfam" id="PF03160">
    <property type="entry name" value="Calx-beta"/>
    <property type="match status" value="1"/>
</dbReference>
<evidence type="ECO:0000256" key="4">
    <source>
        <dbReference type="ARBA" id="ARBA00022737"/>
    </source>
</evidence>
<dbReference type="InterPro" id="IPR011049">
    <property type="entry name" value="Serralysin-like_metalloprot_C"/>
</dbReference>
<protein>
    <recommendedName>
        <fullName evidence="7">Calx-beta domain-containing protein</fullName>
    </recommendedName>
</protein>
<dbReference type="PROSITE" id="PS00330">
    <property type="entry name" value="HEMOLYSIN_CALCIUM"/>
    <property type="match status" value="4"/>
</dbReference>
<comment type="subcellular location">
    <subcellularLocation>
        <location evidence="1">Secreted</location>
    </subcellularLocation>
</comment>
<dbReference type="SUPFAM" id="SSF141072">
    <property type="entry name" value="CalX-like"/>
    <property type="match status" value="1"/>
</dbReference>
<keyword evidence="3" id="KW-0732">Signal</keyword>
<feature type="compositionally biased region" description="Polar residues" evidence="6">
    <location>
        <begin position="377"/>
        <end position="389"/>
    </location>
</feature>
<dbReference type="InterPro" id="IPR003644">
    <property type="entry name" value="Calx_beta"/>
</dbReference>
<dbReference type="GO" id="GO:0005509">
    <property type="term" value="F:calcium ion binding"/>
    <property type="evidence" value="ECO:0007669"/>
    <property type="project" value="InterPro"/>
</dbReference>
<dbReference type="SMART" id="SM00237">
    <property type="entry name" value="Calx_beta"/>
    <property type="match status" value="1"/>
</dbReference>
<dbReference type="InterPro" id="IPR018511">
    <property type="entry name" value="Hemolysin-typ_Ca-bd_CS"/>
</dbReference>
<gene>
    <name evidence="8" type="ORF">QH73_0026240</name>
</gene>
<dbReference type="Proteomes" id="UP000031532">
    <property type="component" value="Unassembled WGS sequence"/>
</dbReference>
<sequence>MAPTFNISGATIVEGETTSLVFTISLSEPLAFSQILKYSTVNATATSGQDYTAASNLTVTFNPGETVKTISIPILNDNINETDETFLVNVFIPKGTPLNSGTTDILTVTGVGKLTDTKVADITTTLPTNVENLALTSTANINGMGNGGNNVLTGNSGSNTLEGLAGNDNLDGKAGTDTLKGGIGDDTYTIDSTDTVVEDLNAGIDTVRANFNYSLSTSTPNVENLTLLGTEDLTGTGNSSNNNLIGNSGNNTLDGQAGNDILDGKAGADILTGGIGDDTYVLDNVGDTVIEDADPSSDTIQANFTYSLANLANVENLTLLGTSQIDGTGNSSDNTLIGNSNSNTLTGGAGNDVLNGGAGIDTLIGGVGDDRYVLDNPSDNPIESDSSGNDTGGRDTIETDFSYTLKDRFETLVLTGTGKIEGIGNSVANTITGNSSDNLLDGGLGNDTLAGGTGNDIYIVDNVADRVTEYGGQGVDTILSSINYERSLDSNVENLTLTGSATTGVGNTINNILIGNNLNNTLSGDSGNDTLDGGVGADNLSGGTNNDTYIVDNTGDVVTESSTLANEIDLVQASVSYTLTNNVEDLTLTGIHGAGTGNNLNNKITGNIGINTLRGNGGDDSLYGGDGDDWLLDDSGNGNDLLDGGAGKDYLKGGVGNDTYIVDNFRDQVVETWSSGGDTGGNDTVKSSITYSLGTNVENLTLTDLASNGTGNSLNNSVVGNNIANTLDGKEGNDYLDGGGGKDLIIGGLGNDTLDGSTGDIDTLYGGLGDDTYLVGLPEDIIVEAANEGFDTVNSAATSYTISDNVENLVLYQGNISGTGNDLDNNISVDSSQTTQYANIINGGAGNDTMSGRLGNDVYYVDSTGDIVVESAGTDTGFDTVHTSVSYTLTDNVEKLVLTGFDALNGIGNTGNNVLIGNTSNNTLEGLAGNDYLDGGLGSDIMKGGDGDESYVVDNAGDVVEENSNAGVDLVFSSINYTLTTNVENLTLTGSADTNGTGNDIDNLISGNSGANRLAGDTGNDTLLGGAGNDTLVGQGANDTLVGGLGADRFDYNTGAAFSTFDIGVDIISDFKTSELDKIVLGKITFGLTSNVGNGFSSAGEFASVSTDAAAKSSTSKIVYSLETGNLFYNPDLGVLGGESAVAQLSGKPTLSANDFIIA</sequence>
<keyword evidence="4" id="KW-0677">Repeat</keyword>
<evidence type="ECO:0000313" key="8">
    <source>
        <dbReference type="EMBL" id="NHC38077.1"/>
    </source>
</evidence>